<dbReference type="Proteomes" id="UP001064632">
    <property type="component" value="Chromosome"/>
</dbReference>
<feature type="region of interest" description="Disordered" evidence="3">
    <location>
        <begin position="128"/>
        <end position="165"/>
    </location>
</feature>
<reference evidence="5" key="1">
    <citation type="submission" date="2022-09" db="EMBL/GenBank/DDBJ databases">
        <title>Tahibacter sp. nov., isolated from a fresh water.</title>
        <authorList>
            <person name="Baek J.H."/>
            <person name="Lee J.K."/>
            <person name="Kim J.M."/>
            <person name="Jeon C.O."/>
        </authorList>
    </citation>
    <scope>NUCLEOTIDE SEQUENCE</scope>
    <source>
        <strain evidence="5">W38</strain>
    </source>
</reference>
<dbReference type="InterPro" id="IPR036641">
    <property type="entry name" value="HPT_dom_sf"/>
</dbReference>
<protein>
    <submittedName>
        <fullName evidence="5">Hpt domain-containing protein</fullName>
    </submittedName>
</protein>
<keyword evidence="2" id="KW-0597">Phosphoprotein</keyword>
<gene>
    <name evidence="5" type="ORF">N4264_19105</name>
</gene>
<proteinExistence type="predicted"/>
<dbReference type="PANTHER" id="PTHR43395:SF10">
    <property type="entry name" value="CHEMOTAXIS PROTEIN CHEA"/>
    <property type="match status" value="1"/>
</dbReference>
<organism evidence="5 6">
    <name type="scientific">Tahibacter amnicola</name>
    <dbReference type="NCBI Taxonomy" id="2976241"/>
    <lineage>
        <taxon>Bacteria</taxon>
        <taxon>Pseudomonadati</taxon>
        <taxon>Pseudomonadota</taxon>
        <taxon>Gammaproteobacteria</taxon>
        <taxon>Lysobacterales</taxon>
        <taxon>Rhodanobacteraceae</taxon>
        <taxon>Tahibacter</taxon>
    </lineage>
</organism>
<accession>A0ABY6BCJ7</accession>
<evidence type="ECO:0000313" key="6">
    <source>
        <dbReference type="Proteomes" id="UP001064632"/>
    </source>
</evidence>
<evidence type="ECO:0000313" key="5">
    <source>
        <dbReference type="EMBL" id="UXI66845.1"/>
    </source>
</evidence>
<dbReference type="PROSITE" id="PS50894">
    <property type="entry name" value="HPT"/>
    <property type="match status" value="1"/>
</dbReference>
<evidence type="ECO:0000259" key="4">
    <source>
        <dbReference type="PROSITE" id="PS50894"/>
    </source>
</evidence>
<dbReference type="EMBL" id="CP104694">
    <property type="protein sequence ID" value="UXI66845.1"/>
    <property type="molecule type" value="Genomic_DNA"/>
</dbReference>
<dbReference type="InterPro" id="IPR008207">
    <property type="entry name" value="Sig_transdc_His_kin_Hpt_dom"/>
</dbReference>
<name>A0ABY6BCJ7_9GAMM</name>
<evidence type="ECO:0000256" key="2">
    <source>
        <dbReference type="PROSITE-ProRule" id="PRU00110"/>
    </source>
</evidence>
<feature type="modified residue" description="Phosphohistidine" evidence="2">
    <location>
        <position position="41"/>
    </location>
</feature>
<evidence type="ECO:0000256" key="1">
    <source>
        <dbReference type="ARBA" id="ARBA00023012"/>
    </source>
</evidence>
<dbReference type="RefSeq" id="WP_261693825.1">
    <property type="nucleotide sequence ID" value="NZ_CP104694.1"/>
</dbReference>
<dbReference type="PANTHER" id="PTHR43395">
    <property type="entry name" value="SENSOR HISTIDINE KINASE CHEA"/>
    <property type="match status" value="1"/>
</dbReference>
<dbReference type="SUPFAM" id="SSF47226">
    <property type="entry name" value="Histidine-containing phosphotransfer domain, HPT domain"/>
    <property type="match status" value="1"/>
</dbReference>
<dbReference type="CDD" id="cd00088">
    <property type="entry name" value="HPT"/>
    <property type="match status" value="1"/>
</dbReference>
<dbReference type="Gene3D" id="1.20.120.160">
    <property type="entry name" value="HPT domain"/>
    <property type="match status" value="1"/>
</dbReference>
<dbReference type="InterPro" id="IPR051315">
    <property type="entry name" value="Bact_Chemotaxis_CheA"/>
</dbReference>
<dbReference type="Pfam" id="PF01627">
    <property type="entry name" value="Hpt"/>
    <property type="match status" value="1"/>
</dbReference>
<sequence>MRAVFVEEVQNEIRNLRKLLPAWKNEPFDQASVTQMRRSFHSLKGSSRMVGETAMGDFNAKFERLLDRLIDKTLAPSPSVIEAVEQGTNVLSELLLQLRTGRAPRADVQGLMRTVDRLIKSPRVVVRPAGTAAADDGSVAESSFAGQRDSAEPARPLRPQGRRES</sequence>
<feature type="domain" description="HPt" evidence="4">
    <location>
        <begin position="1"/>
        <end position="98"/>
    </location>
</feature>
<dbReference type="SMART" id="SM00073">
    <property type="entry name" value="HPT"/>
    <property type="match status" value="1"/>
</dbReference>
<evidence type="ECO:0000256" key="3">
    <source>
        <dbReference type="SAM" id="MobiDB-lite"/>
    </source>
</evidence>
<keyword evidence="6" id="KW-1185">Reference proteome</keyword>
<keyword evidence="1" id="KW-0902">Two-component regulatory system</keyword>